<dbReference type="PROSITE" id="PS50931">
    <property type="entry name" value="HTH_LYSR"/>
    <property type="match status" value="1"/>
</dbReference>
<dbReference type="Pfam" id="PF00126">
    <property type="entry name" value="HTH_1"/>
    <property type="match status" value="1"/>
</dbReference>
<dbReference type="Gene3D" id="1.10.10.10">
    <property type="entry name" value="Winged helix-like DNA-binding domain superfamily/Winged helix DNA-binding domain"/>
    <property type="match status" value="1"/>
</dbReference>
<dbReference type="Proteomes" id="UP001501009">
    <property type="component" value="Unassembled WGS sequence"/>
</dbReference>
<evidence type="ECO:0000256" key="2">
    <source>
        <dbReference type="ARBA" id="ARBA00023015"/>
    </source>
</evidence>
<keyword evidence="3" id="KW-0238">DNA-binding</keyword>
<sequence>MTLQQLTYFLAAVEHGSFSAAAEALYIAQPSLSEQIRRLEHSLGVPLFVRTNRKLVLTDAGQLLLPRAQHALAAAREAAESVRGVRTLTGGTVTFGTFSSAQHLLLGELIADFHERHPHVRVRVVGLNSTEVADAVRDGTLEAGLVSLPVDDRGLDVSNAAWTCEAVYLSADPSRVTQPLTAERLAGAPLILPEARWGNADPTRRRLLERVQKEGFSLTPVVEVESPALAISLAARGVGDTVSSLPLARCLGYLDRLHAVSLDPPLHETFAFITRRRAHLSPATRVLMELAAKHLARLGGLAHP</sequence>
<keyword evidence="4" id="KW-0804">Transcription</keyword>
<dbReference type="InterPro" id="IPR036390">
    <property type="entry name" value="WH_DNA-bd_sf"/>
</dbReference>
<comment type="caution">
    <text evidence="6">The sequence shown here is derived from an EMBL/GenBank/DDBJ whole genome shotgun (WGS) entry which is preliminary data.</text>
</comment>
<evidence type="ECO:0000256" key="4">
    <source>
        <dbReference type="ARBA" id="ARBA00023163"/>
    </source>
</evidence>
<dbReference type="InterPro" id="IPR005119">
    <property type="entry name" value="LysR_subst-bd"/>
</dbReference>
<accession>A0ABP7I3U6</accession>
<dbReference type="InterPro" id="IPR036388">
    <property type="entry name" value="WH-like_DNA-bd_sf"/>
</dbReference>
<evidence type="ECO:0000256" key="3">
    <source>
        <dbReference type="ARBA" id="ARBA00023125"/>
    </source>
</evidence>
<evidence type="ECO:0000313" key="7">
    <source>
        <dbReference type="Proteomes" id="UP001501009"/>
    </source>
</evidence>
<evidence type="ECO:0000259" key="5">
    <source>
        <dbReference type="PROSITE" id="PS50931"/>
    </source>
</evidence>
<dbReference type="EMBL" id="BAABDE010000020">
    <property type="protein sequence ID" value="GAA3809735.1"/>
    <property type="molecule type" value="Genomic_DNA"/>
</dbReference>
<dbReference type="InterPro" id="IPR000847">
    <property type="entry name" value="LysR_HTH_N"/>
</dbReference>
<dbReference type="Pfam" id="PF03466">
    <property type="entry name" value="LysR_substrate"/>
    <property type="match status" value="1"/>
</dbReference>
<dbReference type="RefSeq" id="WP_275772267.1">
    <property type="nucleotide sequence ID" value="NZ_BAABDE010000020.1"/>
</dbReference>
<protein>
    <submittedName>
        <fullName evidence="6">Transcriptional regulator CynR</fullName>
    </submittedName>
</protein>
<dbReference type="PRINTS" id="PR00039">
    <property type="entry name" value="HTHLYSR"/>
</dbReference>
<proteinExistence type="inferred from homology"/>
<comment type="similarity">
    <text evidence="1">Belongs to the LysR transcriptional regulatory family.</text>
</comment>
<evidence type="ECO:0000313" key="6">
    <source>
        <dbReference type="EMBL" id="GAA3809735.1"/>
    </source>
</evidence>
<name>A0ABP7I3U6_9ACTN</name>
<dbReference type="PANTHER" id="PTHR30419">
    <property type="entry name" value="HTH-TYPE TRANSCRIPTIONAL REGULATOR YBHD"/>
    <property type="match status" value="1"/>
</dbReference>
<reference evidence="7" key="1">
    <citation type="journal article" date="2019" name="Int. J. Syst. Evol. Microbiol.">
        <title>The Global Catalogue of Microorganisms (GCM) 10K type strain sequencing project: providing services to taxonomists for standard genome sequencing and annotation.</title>
        <authorList>
            <consortium name="The Broad Institute Genomics Platform"/>
            <consortium name="The Broad Institute Genome Sequencing Center for Infectious Disease"/>
            <person name="Wu L."/>
            <person name="Ma J."/>
        </authorList>
    </citation>
    <scope>NUCLEOTIDE SEQUENCE [LARGE SCALE GENOMIC DNA]</scope>
    <source>
        <strain evidence="7">JCM 17138</strain>
    </source>
</reference>
<evidence type="ECO:0000256" key="1">
    <source>
        <dbReference type="ARBA" id="ARBA00009437"/>
    </source>
</evidence>
<dbReference type="Gene3D" id="3.40.190.290">
    <property type="match status" value="1"/>
</dbReference>
<keyword evidence="2" id="KW-0805">Transcription regulation</keyword>
<dbReference type="SUPFAM" id="SSF53850">
    <property type="entry name" value="Periplasmic binding protein-like II"/>
    <property type="match status" value="1"/>
</dbReference>
<gene>
    <name evidence="6" type="primary">cynR</name>
    <name evidence="6" type="ORF">GCM10022403_049590</name>
</gene>
<keyword evidence="7" id="KW-1185">Reference proteome</keyword>
<organism evidence="6 7">
    <name type="scientific">Streptomyces coacervatus</name>
    <dbReference type="NCBI Taxonomy" id="647381"/>
    <lineage>
        <taxon>Bacteria</taxon>
        <taxon>Bacillati</taxon>
        <taxon>Actinomycetota</taxon>
        <taxon>Actinomycetes</taxon>
        <taxon>Kitasatosporales</taxon>
        <taxon>Streptomycetaceae</taxon>
        <taxon>Streptomyces</taxon>
    </lineage>
</organism>
<feature type="domain" description="HTH lysR-type" evidence="5">
    <location>
        <begin position="1"/>
        <end position="58"/>
    </location>
</feature>
<dbReference type="InterPro" id="IPR050950">
    <property type="entry name" value="HTH-type_LysR_regulators"/>
</dbReference>
<dbReference type="SUPFAM" id="SSF46785">
    <property type="entry name" value="Winged helix' DNA-binding domain"/>
    <property type="match status" value="1"/>
</dbReference>
<dbReference type="CDD" id="cd05466">
    <property type="entry name" value="PBP2_LTTR_substrate"/>
    <property type="match status" value="1"/>
</dbReference>